<dbReference type="EMBL" id="JACEIK010002142">
    <property type="protein sequence ID" value="MCD9559380.1"/>
    <property type="molecule type" value="Genomic_DNA"/>
</dbReference>
<evidence type="ECO:0000256" key="1">
    <source>
        <dbReference type="SAM" id="MobiDB-lite"/>
    </source>
</evidence>
<reference evidence="2 3" key="1">
    <citation type="journal article" date="2021" name="BMC Genomics">
        <title>Datura genome reveals duplications of psychoactive alkaloid biosynthetic genes and high mutation rate following tissue culture.</title>
        <authorList>
            <person name="Rajewski A."/>
            <person name="Carter-House D."/>
            <person name="Stajich J."/>
            <person name="Litt A."/>
        </authorList>
    </citation>
    <scope>NUCLEOTIDE SEQUENCE [LARGE SCALE GENOMIC DNA]</scope>
    <source>
        <strain evidence="2">AR-01</strain>
    </source>
</reference>
<comment type="caution">
    <text evidence="2">The sequence shown here is derived from an EMBL/GenBank/DDBJ whole genome shotgun (WGS) entry which is preliminary data.</text>
</comment>
<dbReference type="Proteomes" id="UP000823775">
    <property type="component" value="Unassembled WGS sequence"/>
</dbReference>
<organism evidence="2 3">
    <name type="scientific">Datura stramonium</name>
    <name type="common">Jimsonweed</name>
    <name type="synonym">Common thornapple</name>
    <dbReference type="NCBI Taxonomy" id="4076"/>
    <lineage>
        <taxon>Eukaryota</taxon>
        <taxon>Viridiplantae</taxon>
        <taxon>Streptophyta</taxon>
        <taxon>Embryophyta</taxon>
        <taxon>Tracheophyta</taxon>
        <taxon>Spermatophyta</taxon>
        <taxon>Magnoliopsida</taxon>
        <taxon>eudicotyledons</taxon>
        <taxon>Gunneridae</taxon>
        <taxon>Pentapetalae</taxon>
        <taxon>asterids</taxon>
        <taxon>lamiids</taxon>
        <taxon>Solanales</taxon>
        <taxon>Solanaceae</taxon>
        <taxon>Solanoideae</taxon>
        <taxon>Datureae</taxon>
        <taxon>Datura</taxon>
    </lineage>
</organism>
<evidence type="ECO:0000313" key="3">
    <source>
        <dbReference type="Proteomes" id="UP000823775"/>
    </source>
</evidence>
<accession>A0ABS8ULQ4</accession>
<evidence type="ECO:0000313" key="2">
    <source>
        <dbReference type="EMBL" id="MCD9559380.1"/>
    </source>
</evidence>
<gene>
    <name evidence="2" type="ORF">HAX54_017303</name>
</gene>
<evidence type="ECO:0008006" key="4">
    <source>
        <dbReference type="Google" id="ProtNLM"/>
    </source>
</evidence>
<feature type="region of interest" description="Disordered" evidence="1">
    <location>
        <begin position="19"/>
        <end position="39"/>
    </location>
</feature>
<name>A0ABS8ULQ4_DATST</name>
<sequence>ISMQDKMVIYDNEKQAIGWSPANCDRPPKSSKYDNNPNLSNYTVDRIDSTYLAHINGSSSKMSYTSEF</sequence>
<proteinExistence type="predicted"/>
<feature type="non-terminal residue" evidence="2">
    <location>
        <position position="1"/>
    </location>
</feature>
<keyword evidence="3" id="KW-1185">Reference proteome</keyword>
<protein>
    <recommendedName>
        <fullName evidence="4">Peptidase A1 domain-containing protein</fullName>
    </recommendedName>
</protein>